<comment type="cofactor">
    <cofactor evidence="1 6 7">
        <name>pyridoxal 5'-phosphate</name>
        <dbReference type="ChEBI" id="CHEBI:597326"/>
    </cofactor>
</comment>
<dbReference type="InterPro" id="IPR022644">
    <property type="entry name" value="De-COase2_N"/>
</dbReference>
<evidence type="ECO:0000256" key="7">
    <source>
        <dbReference type="PIRSR" id="PIRSR600183-50"/>
    </source>
</evidence>
<evidence type="ECO:0000256" key="6">
    <source>
        <dbReference type="HAMAP-Rule" id="MF_02120"/>
    </source>
</evidence>
<feature type="active site" description="Proton donor" evidence="7">
    <location>
        <position position="432"/>
    </location>
</feature>
<comment type="subunit">
    <text evidence="6">Homodimer.</text>
</comment>
<feature type="binding site" evidence="6">
    <location>
        <position position="462"/>
    </location>
    <ligand>
        <name>substrate</name>
    </ligand>
</feature>
<dbReference type="Proteomes" id="UP000442535">
    <property type="component" value="Unassembled WGS sequence"/>
</dbReference>
<evidence type="ECO:0000256" key="3">
    <source>
        <dbReference type="ARBA" id="ARBA00022898"/>
    </source>
</evidence>
<comment type="caution">
    <text evidence="9">The sequence shown here is derived from an EMBL/GenBank/DDBJ whole genome shotgun (WGS) entry which is preliminary data.</text>
</comment>
<dbReference type="PANTHER" id="PTHR43727">
    <property type="entry name" value="DIAMINOPIMELATE DECARBOXYLASE"/>
    <property type="match status" value="1"/>
</dbReference>
<sequence>MSGHALTADDPARFPAGAQELDALAAADPSERRDMWPAGLSRSARGEMELCGRSVADLISSEAKTPVFVMDVADFRARARAYKTAFDKAFGSGRSQVHYAGKAFLTLELARIAAKEGLGLDTASAGELTLAIASGCDPKLIGLHGNGKSEDLLHHAVTAGIGRIIVDSLAEIERLQRVLDGLPQAAKIPVMVRITTGVHAGGHEFIATAHEDQKFGLSLLGGASEGLSPEHQNWTGRYNIASNDSPAMVAVKLILADERLDLAGLHSHIGSQILDFEGFKAAAKKVLEFRAEIERKTGYLVDELDLGGGYGVAYTPASEPGPNPEEVAQGLYQTVQEVCNELDEPMPFVSVEPGRSLVASTMITLYRVLNIKDQPVGTREDGSIIYRRYVAVDGGMSDNIRPALYEADYTAALANRVSEAPLVAARVVGSHCESGDIVVHNVALPSDLDEGDILAVPMVGAYGWSMSSNYNWFTRLGVLGVDQGSQDSDGTPVTKWLLEPETVDSMLAHFDPAYREYLNASPQPNA</sequence>
<protein>
    <recommendedName>
        <fullName evidence="6">Diaminopimelate decarboxylase</fullName>
        <shortName evidence="6">DAP decarboxylase</shortName>
        <shortName evidence="6">DAPDC</shortName>
        <ecNumber evidence="6">4.1.1.20</ecNumber>
    </recommendedName>
</protein>
<evidence type="ECO:0000313" key="9">
    <source>
        <dbReference type="EMBL" id="MST49915.1"/>
    </source>
</evidence>
<comment type="function">
    <text evidence="6">Specifically catalyzes the decarboxylation of meso-diaminopimelate (meso-DAP) to L-lysine.</text>
</comment>
<feature type="binding site" evidence="6">
    <location>
        <position position="433"/>
    </location>
    <ligand>
        <name>substrate</name>
    </ligand>
</feature>
<dbReference type="PROSITE" id="PS00879">
    <property type="entry name" value="ODR_DC_2_2"/>
    <property type="match status" value="1"/>
</dbReference>
<dbReference type="Pfam" id="PF02784">
    <property type="entry name" value="Orn_Arg_deC_N"/>
    <property type="match status" value="2"/>
</dbReference>
<dbReference type="Gene3D" id="3.20.20.10">
    <property type="entry name" value="Alanine racemase"/>
    <property type="match status" value="1"/>
</dbReference>
<dbReference type="PROSITE" id="PS00878">
    <property type="entry name" value="ODR_DC_2_1"/>
    <property type="match status" value="1"/>
</dbReference>
<dbReference type="PANTHER" id="PTHR43727:SF2">
    <property type="entry name" value="GROUP IV DECARBOXYLASE"/>
    <property type="match status" value="1"/>
</dbReference>
<comment type="catalytic activity">
    <reaction evidence="6">
        <text>meso-2,6-diaminopimelate + H(+) = L-lysine + CO2</text>
        <dbReference type="Rhea" id="RHEA:15101"/>
        <dbReference type="ChEBI" id="CHEBI:15378"/>
        <dbReference type="ChEBI" id="CHEBI:16526"/>
        <dbReference type="ChEBI" id="CHEBI:32551"/>
        <dbReference type="ChEBI" id="CHEBI:57791"/>
        <dbReference type="EC" id="4.1.1.20"/>
    </reaction>
</comment>
<feature type="domain" description="Orn/DAP/Arg decarboxylase 2 N-terminal" evidence="8">
    <location>
        <begin position="250"/>
        <end position="359"/>
    </location>
</feature>
<evidence type="ECO:0000256" key="5">
    <source>
        <dbReference type="ARBA" id="ARBA00023239"/>
    </source>
</evidence>
<dbReference type="CDD" id="cd06828">
    <property type="entry name" value="PLPDE_III_DapDC"/>
    <property type="match status" value="1"/>
</dbReference>
<evidence type="ECO:0000313" key="10">
    <source>
        <dbReference type="Proteomes" id="UP000442535"/>
    </source>
</evidence>
<dbReference type="GO" id="GO:0009089">
    <property type="term" value="P:lysine biosynthetic process via diaminopimelate"/>
    <property type="evidence" value="ECO:0007669"/>
    <property type="project" value="UniProtKB-UniRule"/>
</dbReference>
<feature type="binding site" evidence="6">
    <location>
        <position position="462"/>
    </location>
    <ligand>
        <name>pyridoxal 5'-phosphate</name>
        <dbReference type="ChEBI" id="CHEBI:597326"/>
    </ligand>
</feature>
<comment type="similarity">
    <text evidence="6">Belongs to the Orn/Lys/Arg decarboxylase class-II family. LysA subfamily.</text>
</comment>
<feature type="domain" description="Orn/DAP/Arg decarboxylase 2 N-terminal" evidence="8">
    <location>
        <begin position="74"/>
        <end position="219"/>
    </location>
</feature>
<accession>A0A7K0K4F8</accession>
<feature type="binding site" evidence="6">
    <location>
        <position position="355"/>
    </location>
    <ligand>
        <name>substrate</name>
    </ligand>
</feature>
<gene>
    <name evidence="6" type="primary">lysA</name>
    <name evidence="9" type="ORF">FYJ63_06655</name>
</gene>
<dbReference type="UniPathway" id="UPA00034">
    <property type="reaction ID" value="UER00027"/>
</dbReference>
<feature type="binding site" evidence="6">
    <location>
        <position position="309"/>
    </location>
    <ligand>
        <name>pyridoxal 5'-phosphate</name>
        <dbReference type="ChEBI" id="CHEBI:597326"/>
    </ligand>
</feature>
<dbReference type="PRINTS" id="PR01179">
    <property type="entry name" value="ODADCRBXLASE"/>
</dbReference>
<keyword evidence="6" id="KW-0028">Amino-acid biosynthesis</keyword>
<proteinExistence type="inferred from homology"/>
<evidence type="ECO:0000256" key="1">
    <source>
        <dbReference type="ARBA" id="ARBA00001933"/>
    </source>
</evidence>
<keyword evidence="4 6" id="KW-0457">Lysine biosynthesis</keyword>
<dbReference type="EC" id="4.1.1.20" evidence="6"/>
<keyword evidence="10" id="KW-1185">Reference proteome</keyword>
<dbReference type="EMBL" id="VUMY01000010">
    <property type="protein sequence ID" value="MST49915.1"/>
    <property type="molecule type" value="Genomic_DNA"/>
</dbReference>
<keyword evidence="3 6" id="KW-0663">Pyridoxal phosphate</keyword>
<keyword evidence="5 6" id="KW-0456">Lyase</keyword>
<name>A0A7K0K4F8_9ACTO</name>
<evidence type="ECO:0000256" key="4">
    <source>
        <dbReference type="ARBA" id="ARBA00023154"/>
    </source>
</evidence>
<dbReference type="Gene3D" id="2.40.37.10">
    <property type="entry name" value="Lyase, Ornithine Decarboxylase, Chain A, domain 1"/>
    <property type="match status" value="1"/>
</dbReference>
<dbReference type="InterPro" id="IPR002986">
    <property type="entry name" value="DAP_deCOOHase_LysA"/>
</dbReference>
<dbReference type="GO" id="GO:0008836">
    <property type="term" value="F:diaminopimelate decarboxylase activity"/>
    <property type="evidence" value="ECO:0007669"/>
    <property type="project" value="UniProtKB-UniRule"/>
</dbReference>
<feature type="modified residue" description="N6-(pyridoxal phosphate)lysine" evidence="6 7">
    <location>
        <position position="102"/>
    </location>
</feature>
<organism evidence="9 10">
    <name type="scientific">Mobiluncus porci</name>
    <dbReference type="NCBI Taxonomy" id="2652278"/>
    <lineage>
        <taxon>Bacteria</taxon>
        <taxon>Bacillati</taxon>
        <taxon>Actinomycetota</taxon>
        <taxon>Actinomycetes</taxon>
        <taxon>Actinomycetales</taxon>
        <taxon>Actinomycetaceae</taxon>
        <taxon>Mobiluncus</taxon>
    </lineage>
</organism>
<dbReference type="InterPro" id="IPR009006">
    <property type="entry name" value="Ala_racemase/Decarboxylase_C"/>
</dbReference>
<dbReference type="GO" id="GO:0030170">
    <property type="term" value="F:pyridoxal phosphate binding"/>
    <property type="evidence" value="ECO:0007669"/>
    <property type="project" value="UniProtKB-UniRule"/>
</dbReference>
<dbReference type="SUPFAM" id="SSF51419">
    <property type="entry name" value="PLP-binding barrel"/>
    <property type="match status" value="1"/>
</dbReference>
<dbReference type="HAMAP" id="MF_02120">
    <property type="entry name" value="LysA"/>
    <property type="match status" value="1"/>
</dbReference>
<evidence type="ECO:0000259" key="8">
    <source>
        <dbReference type="Pfam" id="PF02784"/>
    </source>
</evidence>
<dbReference type="InterPro" id="IPR000183">
    <property type="entry name" value="Orn/DAP/Arg_de-COase"/>
</dbReference>
<feature type="binding site" evidence="6">
    <location>
        <position position="405"/>
    </location>
    <ligand>
        <name>substrate</name>
    </ligand>
</feature>
<dbReference type="InterPro" id="IPR022653">
    <property type="entry name" value="De-COase2_pyr-phos_BS"/>
</dbReference>
<dbReference type="InterPro" id="IPR022657">
    <property type="entry name" value="De-COase2_CS"/>
</dbReference>
<comment type="pathway">
    <text evidence="6">Amino-acid biosynthesis; L-lysine biosynthesis via DAP pathway; L-lysine from DL-2,6-diaminopimelate: step 1/1.</text>
</comment>
<keyword evidence="2 6" id="KW-0210">Decarboxylase</keyword>
<dbReference type="InterPro" id="IPR029066">
    <property type="entry name" value="PLP-binding_barrel"/>
</dbReference>
<reference evidence="9 10" key="1">
    <citation type="submission" date="2019-08" db="EMBL/GenBank/DDBJ databases">
        <title>In-depth cultivation of the pig gut microbiome towards novel bacterial diversity and tailored functional studies.</title>
        <authorList>
            <person name="Wylensek D."/>
            <person name="Hitch T.C.A."/>
            <person name="Clavel T."/>
        </authorList>
    </citation>
    <scope>NUCLEOTIDE SEQUENCE [LARGE SCALE GENOMIC DNA]</scope>
    <source>
        <strain evidence="9 10">RF-GAM-744-WT-7</strain>
    </source>
</reference>
<feature type="binding site" evidence="6">
    <location>
        <position position="401"/>
    </location>
    <ligand>
        <name>substrate</name>
    </ligand>
</feature>
<dbReference type="RefSeq" id="WP_154545022.1">
    <property type="nucleotide sequence ID" value="NZ_VUMY01000010.1"/>
</dbReference>
<dbReference type="AlphaFoldDB" id="A0A7K0K4F8"/>
<evidence type="ECO:0000256" key="2">
    <source>
        <dbReference type="ARBA" id="ARBA00022793"/>
    </source>
</evidence>
<feature type="binding site" evidence="6">
    <location>
        <begin position="352"/>
        <end position="355"/>
    </location>
    <ligand>
        <name>pyridoxal 5'-phosphate</name>
        <dbReference type="ChEBI" id="CHEBI:597326"/>
    </ligand>
</feature>
<dbReference type="SUPFAM" id="SSF50621">
    <property type="entry name" value="Alanine racemase C-terminal domain-like"/>
    <property type="match status" value="1"/>
</dbReference>
<dbReference type="PRINTS" id="PR01181">
    <property type="entry name" value="DAPDCRBXLASE"/>
</dbReference>